<dbReference type="PANTHER" id="PTHR43584:SF3">
    <property type="entry name" value="BIFUNCTIONAL PROTEIN GLMU"/>
    <property type="match status" value="1"/>
</dbReference>
<evidence type="ECO:0000256" key="7">
    <source>
        <dbReference type="ARBA" id="ARBA00048493"/>
    </source>
</evidence>
<dbReference type="InterPro" id="IPR050065">
    <property type="entry name" value="GlmU-like"/>
</dbReference>
<comment type="similarity">
    <text evidence="2">In the N-terminal section; belongs to the N-acetylglucosamine-1-phosphate uridyltransferase family.</text>
</comment>
<keyword evidence="5" id="KW-0012">Acyltransferase</keyword>
<dbReference type="CDD" id="cd02540">
    <property type="entry name" value="GT2_GlmU_N_bac"/>
    <property type="match status" value="1"/>
</dbReference>
<dbReference type="Pfam" id="PF12804">
    <property type="entry name" value="NTP_transf_3"/>
    <property type="match status" value="1"/>
</dbReference>
<dbReference type="Gene3D" id="3.90.550.10">
    <property type="entry name" value="Spore Coat Polysaccharide Biosynthesis Protein SpsA, Chain A"/>
    <property type="match status" value="1"/>
</dbReference>
<evidence type="ECO:0000313" key="10">
    <source>
        <dbReference type="EMBL" id="OGI89416.1"/>
    </source>
</evidence>
<gene>
    <name evidence="10" type="ORF">A2911_02515</name>
</gene>
<feature type="domain" description="MobA-like NTP transferase" evidence="9">
    <location>
        <begin position="10"/>
        <end position="133"/>
    </location>
</feature>
<evidence type="ECO:0000256" key="4">
    <source>
        <dbReference type="ARBA" id="ARBA00022695"/>
    </source>
</evidence>
<comment type="catalytic activity">
    <reaction evidence="6">
        <text>alpha-D-glucosamine 1-phosphate + acetyl-CoA = N-acetyl-alpha-D-glucosamine 1-phosphate + CoA + H(+)</text>
        <dbReference type="Rhea" id="RHEA:13725"/>
        <dbReference type="ChEBI" id="CHEBI:15378"/>
        <dbReference type="ChEBI" id="CHEBI:57287"/>
        <dbReference type="ChEBI" id="CHEBI:57288"/>
        <dbReference type="ChEBI" id="CHEBI:57776"/>
        <dbReference type="ChEBI" id="CHEBI:58516"/>
        <dbReference type="EC" id="2.3.1.157"/>
    </reaction>
</comment>
<dbReference type="EMBL" id="MFUW01000031">
    <property type="protein sequence ID" value="OGI89416.1"/>
    <property type="molecule type" value="Genomic_DNA"/>
</dbReference>
<reference evidence="10 11" key="1">
    <citation type="journal article" date="2016" name="Nat. Commun.">
        <title>Thousands of microbial genomes shed light on interconnected biogeochemical processes in an aquifer system.</title>
        <authorList>
            <person name="Anantharaman K."/>
            <person name="Brown C.T."/>
            <person name="Hug L.A."/>
            <person name="Sharon I."/>
            <person name="Castelle C.J."/>
            <person name="Probst A.J."/>
            <person name="Thomas B.C."/>
            <person name="Singh A."/>
            <person name="Wilkins M.J."/>
            <person name="Karaoz U."/>
            <person name="Brodie E.L."/>
            <person name="Williams K.H."/>
            <person name="Hubbard S.S."/>
            <person name="Banfield J.F."/>
        </authorList>
    </citation>
    <scope>NUCLEOTIDE SEQUENCE [LARGE SCALE GENOMIC DNA]</scope>
</reference>
<comment type="caution">
    <text evidence="10">The sequence shown here is derived from an EMBL/GenBank/DDBJ whole genome shotgun (WGS) entry which is preliminary data.</text>
</comment>
<dbReference type="PANTHER" id="PTHR43584">
    <property type="entry name" value="NUCLEOTIDYL TRANSFERASE"/>
    <property type="match status" value="1"/>
</dbReference>
<protein>
    <recommendedName>
        <fullName evidence="9">MobA-like NTP transferase domain-containing protein</fullName>
    </recommendedName>
</protein>
<dbReference type="InterPro" id="IPR025877">
    <property type="entry name" value="MobA-like_NTP_Trfase"/>
</dbReference>
<comment type="similarity">
    <text evidence="1">In the C-terminal section; belongs to the transferase hexapeptide repeat family.</text>
</comment>
<name>A0A1F6X5Q1_9BACT</name>
<proteinExistence type="inferred from homology"/>
<dbReference type="GO" id="GO:0003977">
    <property type="term" value="F:UDP-N-acetylglucosamine diphosphorylase activity"/>
    <property type="evidence" value="ECO:0007669"/>
    <property type="project" value="UniProtKB-EC"/>
</dbReference>
<dbReference type="AlphaFoldDB" id="A0A1F6X5Q1"/>
<evidence type="ECO:0000256" key="6">
    <source>
        <dbReference type="ARBA" id="ARBA00048247"/>
    </source>
</evidence>
<evidence type="ECO:0000313" key="11">
    <source>
        <dbReference type="Proteomes" id="UP000176814"/>
    </source>
</evidence>
<evidence type="ECO:0000256" key="8">
    <source>
        <dbReference type="ARBA" id="ARBA00049628"/>
    </source>
</evidence>
<comment type="catalytic activity">
    <reaction evidence="7">
        <text>N-acetyl-alpha-D-glucosamine 1-phosphate + UTP + H(+) = UDP-N-acetyl-alpha-D-glucosamine + diphosphate</text>
        <dbReference type="Rhea" id="RHEA:13509"/>
        <dbReference type="ChEBI" id="CHEBI:15378"/>
        <dbReference type="ChEBI" id="CHEBI:33019"/>
        <dbReference type="ChEBI" id="CHEBI:46398"/>
        <dbReference type="ChEBI" id="CHEBI:57705"/>
        <dbReference type="ChEBI" id="CHEBI:57776"/>
        <dbReference type="EC" id="2.7.7.23"/>
    </reaction>
</comment>
<accession>A0A1F6X5Q1</accession>
<keyword evidence="4" id="KW-0548">Nucleotidyltransferase</keyword>
<organism evidence="10 11">
    <name type="scientific">Candidatus Nomurabacteria bacterium RIFCSPLOWO2_01_FULL_40_15</name>
    <dbReference type="NCBI Taxonomy" id="1801772"/>
    <lineage>
        <taxon>Bacteria</taxon>
        <taxon>Candidatus Nomuraibacteriota</taxon>
    </lineage>
</organism>
<evidence type="ECO:0000256" key="2">
    <source>
        <dbReference type="ARBA" id="ARBA00007947"/>
    </source>
</evidence>
<dbReference type="SUPFAM" id="SSF53448">
    <property type="entry name" value="Nucleotide-diphospho-sugar transferases"/>
    <property type="match status" value="1"/>
</dbReference>
<dbReference type="GO" id="GO:0019134">
    <property type="term" value="F:glucosamine-1-phosphate N-acetyltransferase activity"/>
    <property type="evidence" value="ECO:0007669"/>
    <property type="project" value="UniProtKB-EC"/>
</dbReference>
<evidence type="ECO:0000259" key="9">
    <source>
        <dbReference type="Pfam" id="PF12804"/>
    </source>
</evidence>
<comment type="function">
    <text evidence="8">Catalyzes the last two sequential reactions in the de novo biosynthetic pathway for UDP-N-acetylglucosamine (UDP-GlcNAc). The C-terminal domain catalyzes the transfer of acetyl group from acetyl coenzyme A to glucosamine-1-phosphate (GlcN-1-P) to produce N-acetylglucosamine-1-phosphate (GlcNAc-1-P), which is converted into UDP-GlcNAc by the transfer of uridine 5-monophosphate (from uridine 5-triphosphate), a reaction catalyzed by the N-terminal domain.</text>
</comment>
<keyword evidence="3" id="KW-0808">Transferase</keyword>
<sequence length="262" mass="29685">MQSEEKIKIVILAAGKGKRMQSEDPKVLSELRGKHMIRHLLESVEGAWNEKPIIIVGYKAELVKKELGNTCLYAHQEEQLGTGHAVMSAKEMCGEAEHIMVLSGDQPFISKETIENLITEHLNSNAKITFTTTELPDFLDWRKAFLGFGRVLKKEGRVVGIREFKDATEKEKDIKEVNAGCYIFSADWLWENLKKIENKNAQKEYYLTDLFHVASLGQYKIETIKITPREALGANTKEELEILEKFAVGGVPHINGTRTLNK</sequence>
<evidence type="ECO:0000256" key="1">
    <source>
        <dbReference type="ARBA" id="ARBA00007707"/>
    </source>
</evidence>
<dbReference type="InterPro" id="IPR029044">
    <property type="entry name" value="Nucleotide-diphossugar_trans"/>
</dbReference>
<dbReference type="Proteomes" id="UP000176814">
    <property type="component" value="Unassembled WGS sequence"/>
</dbReference>
<evidence type="ECO:0000256" key="5">
    <source>
        <dbReference type="ARBA" id="ARBA00023315"/>
    </source>
</evidence>
<evidence type="ECO:0000256" key="3">
    <source>
        <dbReference type="ARBA" id="ARBA00022679"/>
    </source>
</evidence>